<dbReference type="EMBL" id="BA000022">
    <property type="protein sequence ID" value="BAA10277.1"/>
    <property type="molecule type" value="Genomic_DNA"/>
</dbReference>
<reference evidence="3 4" key="2">
    <citation type="journal article" date="1996" name="DNA Res.">
        <title>Sequence analysis of the genome of the unicellular cyanobacterium Synechocystis sp. strain PCC6803. II. Sequence determination of the entire genome and assignment of potential protein-coding regions.</title>
        <authorList>
            <person name="Kaneko T."/>
            <person name="Sato S."/>
            <person name="Kotani H."/>
            <person name="Tanaka A."/>
            <person name="Asamizu E."/>
            <person name="Nakamura Y."/>
            <person name="Miyajima N."/>
            <person name="Hirosawa M."/>
            <person name="Sugiura M."/>
            <person name="Sasamoto S."/>
            <person name="Kimura T."/>
            <person name="Hosouchi T."/>
            <person name="Matsuno A."/>
            <person name="Muraki A."/>
            <person name="Nakazaki N."/>
            <person name="Naruo K."/>
            <person name="Okumura S."/>
            <person name="Shimpo S."/>
            <person name="Takeuchi C."/>
            <person name="Wada T."/>
            <person name="Watanabe A."/>
            <person name="Yamada M."/>
            <person name="Yasuda M."/>
            <person name="Tabata S."/>
        </authorList>
    </citation>
    <scope>NUCLEOTIDE SEQUENCE [LARGE SCALE GENOMIC DNA]</scope>
    <source>
        <strain evidence="4">ATCC 27184 / PCC 6803 / Kazusa</strain>
    </source>
</reference>
<evidence type="ECO:0000313" key="4">
    <source>
        <dbReference type="Proteomes" id="UP000001425"/>
    </source>
</evidence>
<protein>
    <submittedName>
        <fullName evidence="3">Ssr0109 protein</fullName>
    </submittedName>
</protein>
<dbReference type="InParanoid" id="P72574"/>
<keyword evidence="2" id="KW-0812">Transmembrane</keyword>
<keyword evidence="2" id="KW-1133">Transmembrane helix</keyword>
<feature type="region of interest" description="Disordered" evidence="1">
    <location>
        <begin position="1"/>
        <end position="22"/>
    </location>
</feature>
<dbReference type="AlphaFoldDB" id="P72574"/>
<dbReference type="PaxDb" id="1148-1673305"/>
<dbReference type="Proteomes" id="UP000001425">
    <property type="component" value="Chromosome"/>
</dbReference>
<feature type="transmembrane region" description="Helical" evidence="2">
    <location>
        <begin position="40"/>
        <end position="60"/>
    </location>
</feature>
<dbReference type="InterPro" id="IPR021702">
    <property type="entry name" value="DUF3285"/>
</dbReference>
<dbReference type="STRING" id="1148.gene:10499776"/>
<keyword evidence="4" id="KW-1185">Reference proteome</keyword>
<dbReference type="eggNOG" id="ENOG5032YDH">
    <property type="taxonomic scope" value="Bacteria"/>
</dbReference>
<reference evidence="3 4" key="1">
    <citation type="journal article" date="1995" name="DNA Res.">
        <title>Sequence analysis of the genome of the unicellular cyanobacterium Synechocystis sp. strain PCC6803. I. Sequence features in the 1 Mb region from map positions 64% to 92% of the genome.</title>
        <authorList>
            <person name="Kaneko T."/>
            <person name="Tanaka A."/>
            <person name="Sato S."/>
            <person name="Kotani H."/>
            <person name="Sazuka T."/>
            <person name="Miyajima N."/>
            <person name="Sugiura M."/>
            <person name="Tabata S."/>
        </authorList>
    </citation>
    <scope>NUCLEOTIDE SEQUENCE [LARGE SCALE GENOMIC DNA]</scope>
    <source>
        <strain evidence="4">ATCC 27184 / PCC 6803 / Kazusa</strain>
    </source>
</reference>
<gene>
    <name evidence="3" type="ordered locus">ssr0109</name>
</gene>
<proteinExistence type="predicted"/>
<dbReference type="EnsemblBacteria" id="BAA10277">
    <property type="protein sequence ID" value="BAA10277"/>
    <property type="gene ID" value="BAA10277"/>
</dbReference>
<dbReference type="KEGG" id="syn:ssr0109"/>
<sequence length="62" mass="6743">MSDLPTPEAPEMTNPAPAEPPPTYVKLAMRNMVRKKGKSLTHFFLSASALLGVLVGISYLTR</sequence>
<evidence type="ECO:0000256" key="2">
    <source>
        <dbReference type="SAM" id="Phobius"/>
    </source>
</evidence>
<organism evidence="3 4">
    <name type="scientific">Synechocystis sp. (strain ATCC 27184 / PCC 6803 / Kazusa)</name>
    <dbReference type="NCBI Taxonomy" id="1111708"/>
    <lineage>
        <taxon>Bacteria</taxon>
        <taxon>Bacillati</taxon>
        <taxon>Cyanobacteriota</taxon>
        <taxon>Cyanophyceae</taxon>
        <taxon>Synechococcales</taxon>
        <taxon>Merismopediaceae</taxon>
        <taxon>Synechocystis</taxon>
    </lineage>
</organism>
<accession>P72574</accession>
<keyword evidence="2" id="KW-0472">Membrane</keyword>
<evidence type="ECO:0000313" key="3">
    <source>
        <dbReference type="EMBL" id="BAA10277.1"/>
    </source>
</evidence>
<dbReference type="PIR" id="S74359">
    <property type="entry name" value="S74359"/>
</dbReference>
<evidence type="ECO:0000256" key="1">
    <source>
        <dbReference type="SAM" id="MobiDB-lite"/>
    </source>
</evidence>
<name>P72574_SYNY3</name>
<dbReference type="Pfam" id="PF11688">
    <property type="entry name" value="DUF3285"/>
    <property type="match status" value="1"/>
</dbReference>